<dbReference type="EMBL" id="JYFC01000001">
    <property type="protein sequence ID" value="KJC65440.1"/>
    <property type="molecule type" value="Genomic_DNA"/>
</dbReference>
<proteinExistence type="predicted"/>
<comment type="caution">
    <text evidence="1">The sequence shown here is derived from an EMBL/GenBank/DDBJ whole genome shotgun (WGS) entry which is preliminary data.</text>
</comment>
<accession>A0ABR5CIN4</accession>
<keyword evidence="2" id="KW-1185">Reference proteome</keyword>
<evidence type="ECO:0000313" key="2">
    <source>
        <dbReference type="Proteomes" id="UP000032503"/>
    </source>
</evidence>
<sequence>MLIGILIPSCDDKPLVLHEFESLDDYQAEVESDTQIVEHVGPASSLFVNEEGKPREPPVNQRATLLLWRHNRPSY</sequence>
<evidence type="ECO:0000313" key="1">
    <source>
        <dbReference type="EMBL" id="KJC65440.1"/>
    </source>
</evidence>
<dbReference type="Proteomes" id="UP000032503">
    <property type="component" value="Unassembled WGS sequence"/>
</dbReference>
<name>A0ABR5CIN4_9MICO</name>
<organism evidence="1 2">
    <name type="scientific">Agreia bicolorata</name>
    <dbReference type="NCBI Taxonomy" id="110935"/>
    <lineage>
        <taxon>Bacteria</taxon>
        <taxon>Bacillati</taxon>
        <taxon>Actinomycetota</taxon>
        <taxon>Actinomycetes</taxon>
        <taxon>Micrococcales</taxon>
        <taxon>Microbacteriaceae</taxon>
        <taxon>Agreia</taxon>
    </lineage>
</organism>
<gene>
    <name evidence="1" type="ORF">TZ00_00735</name>
</gene>
<reference evidence="1 2" key="1">
    <citation type="journal article" date="2001" name="Int. J. Syst. Evol. Microbiol.">
        <title>Agreia bicolorata gen. nov., sp. nov., to accommodate actinobacteria isolated from narrow reed grass infected by the nematode Heteroanguina graminophila.</title>
        <authorList>
            <person name="Evtushenko L.I."/>
            <person name="Dorofeeva L.V."/>
            <person name="Dobrovolskaya T.G."/>
            <person name="Streshinskaya G.M."/>
            <person name="Subbotin S.A."/>
            <person name="Tiedje J.M."/>
        </authorList>
    </citation>
    <scope>NUCLEOTIDE SEQUENCE [LARGE SCALE GENOMIC DNA]</scope>
    <source>
        <strain evidence="1 2">VKM Ac-1804</strain>
    </source>
</reference>
<protein>
    <submittedName>
        <fullName evidence="1">Uncharacterized protein</fullName>
    </submittedName>
</protein>
<dbReference type="RefSeq" id="WP_044438522.1">
    <property type="nucleotide sequence ID" value="NZ_JYFC01000001.1"/>
</dbReference>